<evidence type="ECO:0000313" key="1">
    <source>
        <dbReference type="EMBL" id="RWX45606.1"/>
    </source>
</evidence>
<gene>
    <name evidence="1" type="ORF">H206_02971</name>
</gene>
<evidence type="ECO:0000313" key="2">
    <source>
        <dbReference type="Proteomes" id="UP000287853"/>
    </source>
</evidence>
<dbReference type="Proteomes" id="UP000287853">
    <property type="component" value="Unassembled WGS sequence"/>
</dbReference>
<sequence>MTASDEQVVNVEMQPEKAATGCLVIAGLSGGSGKSVASVA</sequence>
<organism evidence="1 2">
    <name type="scientific">Candidatus Electrothrix aarhusensis</name>
    <dbReference type="NCBI Taxonomy" id="1859131"/>
    <lineage>
        <taxon>Bacteria</taxon>
        <taxon>Pseudomonadati</taxon>
        <taxon>Thermodesulfobacteriota</taxon>
        <taxon>Desulfobulbia</taxon>
        <taxon>Desulfobulbales</taxon>
        <taxon>Desulfobulbaceae</taxon>
        <taxon>Candidatus Electrothrix</taxon>
    </lineage>
</organism>
<proteinExistence type="predicted"/>
<dbReference type="AlphaFoldDB" id="A0A444IXS4"/>
<name>A0A444IXS4_9BACT</name>
<comment type="caution">
    <text evidence="1">The sequence shown here is derived from an EMBL/GenBank/DDBJ whole genome shotgun (WGS) entry which is preliminary data.</text>
</comment>
<dbReference type="EMBL" id="MTKO01000075">
    <property type="protein sequence ID" value="RWX45606.1"/>
    <property type="molecule type" value="Genomic_DNA"/>
</dbReference>
<protein>
    <submittedName>
        <fullName evidence="1">Uncharacterized protein</fullName>
    </submittedName>
</protein>
<reference evidence="1 2" key="1">
    <citation type="submission" date="2017-01" db="EMBL/GenBank/DDBJ databases">
        <title>The cable genome- insights into the physiology and evolution of filamentous bacteria capable of sulfide oxidation via long distance electron transfer.</title>
        <authorList>
            <person name="Schreiber L."/>
            <person name="Bjerg J.T."/>
            <person name="Boggild A."/>
            <person name="Van De Vossenberg J."/>
            <person name="Meysman F."/>
            <person name="Nielsen L.P."/>
            <person name="Schramm A."/>
            <person name="Kjeldsen K.U."/>
        </authorList>
    </citation>
    <scope>NUCLEOTIDE SEQUENCE [LARGE SCALE GENOMIC DNA]</scope>
    <source>
        <strain evidence="1">MCF</strain>
    </source>
</reference>
<accession>A0A444IXS4</accession>
<keyword evidence="2" id="KW-1185">Reference proteome</keyword>